<comment type="similarity">
    <text evidence="1">Belongs to the IFRD family.</text>
</comment>
<comment type="caution">
    <text evidence="3">The sequence shown here is derived from an EMBL/GenBank/DDBJ whole genome shotgun (WGS) entry which is preliminary data.</text>
</comment>
<dbReference type="InterPro" id="IPR016024">
    <property type="entry name" value="ARM-type_fold"/>
</dbReference>
<dbReference type="EMBL" id="QGKX02001521">
    <property type="protein sequence ID" value="KAF3506696.1"/>
    <property type="molecule type" value="Genomic_DNA"/>
</dbReference>
<dbReference type="InterPro" id="IPR011989">
    <property type="entry name" value="ARM-like"/>
</dbReference>
<feature type="domain" description="Interferon-related developmental regulator N-terminal" evidence="2">
    <location>
        <begin position="244"/>
        <end position="342"/>
    </location>
</feature>
<feature type="non-terminal residue" evidence="3">
    <location>
        <position position="1"/>
    </location>
</feature>
<evidence type="ECO:0000259" key="2">
    <source>
        <dbReference type="Pfam" id="PF05004"/>
    </source>
</evidence>
<evidence type="ECO:0000256" key="1">
    <source>
        <dbReference type="ARBA" id="ARBA00008828"/>
    </source>
</evidence>
<sequence length="429" mass="47254">AQPKNAPMDLFDSDDDTCSLSSFYTMRSEIPRMDEVHVQKDVMLDQSLDALYEKRSSTREQALASIVDAFKSDLQHEFVEKNFATLLDRCLHCIKKRSTKESSLASHVIGLLALTVGLGDQAQENLEESVTPLSQALKSSREALKITSLTVNVAFTGLLALTVGLGDQAQENLEESVTPLSQALKSSREALKITSILECLAVITFVGGGNAEKTERSMQIIWQMIDPKLVSNVVATKPSPADRDYLSTLLEKDDRSVRIAAGEALALMFELGILEKFDAEAKGSDNGSVKEESEALINMHRLISKVTDQVRDLAVEAGGKGCAKKDLNTQRNLFKDLVEFLEGGVAPETSTRVGGASIETSTWCQMIQLNFLKHFLHDGGGFIKHMQENEFLHDVFSFTPKKIGGHSTMTNEEKVCFVTLHIPLCSFDY</sequence>
<gene>
    <name evidence="3" type="ORF">F2Q69_00008157</name>
</gene>
<protein>
    <recommendedName>
        <fullName evidence="2">Interferon-related developmental regulator N-terminal domain-containing protein</fullName>
    </recommendedName>
</protein>
<reference evidence="3" key="1">
    <citation type="submission" date="2019-12" db="EMBL/GenBank/DDBJ databases">
        <title>Genome sequencing and annotation of Brassica cretica.</title>
        <authorList>
            <person name="Studholme D.J."/>
            <person name="Sarris P."/>
        </authorList>
    </citation>
    <scope>NUCLEOTIDE SEQUENCE</scope>
    <source>
        <strain evidence="3">PFS-109/04</strain>
        <tissue evidence="3">Leaf</tissue>
    </source>
</reference>
<evidence type="ECO:0000313" key="3">
    <source>
        <dbReference type="EMBL" id="KAF3506696.1"/>
    </source>
</evidence>
<dbReference type="Pfam" id="PF05004">
    <property type="entry name" value="IFRD"/>
    <property type="match status" value="3"/>
</dbReference>
<name>A0A8S9NSF2_BRACR</name>
<dbReference type="InterPro" id="IPR039777">
    <property type="entry name" value="IFRD"/>
</dbReference>
<feature type="domain" description="Interferon-related developmental regulator N-terminal" evidence="2">
    <location>
        <begin position="30"/>
        <end position="146"/>
    </location>
</feature>
<feature type="domain" description="Interferon-related developmental regulator N-terminal" evidence="2">
    <location>
        <begin position="156"/>
        <end position="231"/>
    </location>
</feature>
<dbReference type="SUPFAM" id="SSF48371">
    <property type="entry name" value="ARM repeat"/>
    <property type="match status" value="1"/>
</dbReference>
<dbReference type="Proteomes" id="UP000712600">
    <property type="component" value="Unassembled WGS sequence"/>
</dbReference>
<dbReference type="AlphaFoldDB" id="A0A8S9NSF2"/>
<dbReference type="InterPro" id="IPR007701">
    <property type="entry name" value="Interferon-rel_develop_reg_N"/>
</dbReference>
<dbReference type="PANTHER" id="PTHR12354">
    <property type="entry name" value="INTERFERON-RELATED DEVELOPMENTAL REGULATOR"/>
    <property type="match status" value="1"/>
</dbReference>
<dbReference type="Gene3D" id="1.25.10.10">
    <property type="entry name" value="Leucine-rich Repeat Variant"/>
    <property type="match status" value="1"/>
</dbReference>
<evidence type="ECO:0000313" key="4">
    <source>
        <dbReference type="Proteomes" id="UP000712600"/>
    </source>
</evidence>
<proteinExistence type="inferred from homology"/>
<accession>A0A8S9NSF2</accession>
<organism evidence="3 4">
    <name type="scientific">Brassica cretica</name>
    <name type="common">Mustard</name>
    <dbReference type="NCBI Taxonomy" id="69181"/>
    <lineage>
        <taxon>Eukaryota</taxon>
        <taxon>Viridiplantae</taxon>
        <taxon>Streptophyta</taxon>
        <taxon>Embryophyta</taxon>
        <taxon>Tracheophyta</taxon>
        <taxon>Spermatophyta</taxon>
        <taxon>Magnoliopsida</taxon>
        <taxon>eudicotyledons</taxon>
        <taxon>Gunneridae</taxon>
        <taxon>Pentapetalae</taxon>
        <taxon>rosids</taxon>
        <taxon>malvids</taxon>
        <taxon>Brassicales</taxon>
        <taxon>Brassicaceae</taxon>
        <taxon>Brassiceae</taxon>
        <taxon>Brassica</taxon>
    </lineage>
</organism>
<dbReference type="PANTHER" id="PTHR12354:SF20">
    <property type="entry name" value="INTERFERON-RELATED DEVELOPMENTAL REGULATOR N-TERMINAL DOMAIN-CONTAINING PROTEIN"/>
    <property type="match status" value="1"/>
</dbReference>